<dbReference type="SUPFAM" id="SSF141673">
    <property type="entry name" value="MOSC N-terminal domain-like"/>
    <property type="match status" value="1"/>
</dbReference>
<gene>
    <name evidence="2" type="ORF">SAY87_000465</name>
</gene>
<dbReference type="Proteomes" id="UP001345219">
    <property type="component" value="Chromosome 1"/>
</dbReference>
<keyword evidence="3" id="KW-1185">Reference proteome</keyword>
<dbReference type="Pfam" id="PF03473">
    <property type="entry name" value="MOSC"/>
    <property type="match status" value="1"/>
</dbReference>
<dbReference type="GO" id="GO:0030151">
    <property type="term" value="F:molybdenum ion binding"/>
    <property type="evidence" value="ECO:0007669"/>
    <property type="project" value="InterPro"/>
</dbReference>
<dbReference type="InterPro" id="IPR005302">
    <property type="entry name" value="MoCF_Sase_C"/>
</dbReference>
<name>A0AAN7JG81_9MYRT</name>
<protein>
    <recommendedName>
        <fullName evidence="1">MOSC domain-containing protein</fullName>
    </recommendedName>
</protein>
<sequence>MSYSHYPLWPFHMISSSSLFPRMPSTPKDLGKKNLLVKGSRYVEGKPAMDATVASIFIYPIKSCRGISVSQALLTPLGFRWDRQWLVVNSKGRAYTQRVQPKLALVVVELPMEAFSEDWEPSASSYLVIKGPGMSQLKVPLSKPGQVADGVSVWEWCGSALDEGDEAAKWFSDYLGRPSRLVRFNTASETRPVDPLYASGHRIMFSDGYPFLLISQGSLDALNGHLKEPIPINRFRPNIFVDGCKPFSEDLWTEIKINNFTFLGVKLCSRCKVPSINQDTGIAGPEPSETLKQFRSGKVIGLTQKQQEMTYFGQNLVLKDSLAGVKVKVIKVGDPVYVTKMVSSASEAAV</sequence>
<organism evidence="2 3">
    <name type="scientific">Trapa incisa</name>
    <dbReference type="NCBI Taxonomy" id="236973"/>
    <lineage>
        <taxon>Eukaryota</taxon>
        <taxon>Viridiplantae</taxon>
        <taxon>Streptophyta</taxon>
        <taxon>Embryophyta</taxon>
        <taxon>Tracheophyta</taxon>
        <taxon>Spermatophyta</taxon>
        <taxon>Magnoliopsida</taxon>
        <taxon>eudicotyledons</taxon>
        <taxon>Gunneridae</taxon>
        <taxon>Pentapetalae</taxon>
        <taxon>rosids</taxon>
        <taxon>malvids</taxon>
        <taxon>Myrtales</taxon>
        <taxon>Lythraceae</taxon>
        <taxon>Trapa</taxon>
    </lineage>
</organism>
<dbReference type="InterPro" id="IPR011037">
    <property type="entry name" value="Pyrv_Knase-like_insert_dom_sf"/>
</dbReference>
<proteinExistence type="predicted"/>
<dbReference type="PROSITE" id="PS51340">
    <property type="entry name" value="MOSC"/>
    <property type="match status" value="1"/>
</dbReference>
<dbReference type="PANTHER" id="PTHR14237">
    <property type="entry name" value="MOLYBDOPTERIN COFACTOR SULFURASE MOSC"/>
    <property type="match status" value="1"/>
</dbReference>
<evidence type="ECO:0000313" key="2">
    <source>
        <dbReference type="EMBL" id="KAK4742464.1"/>
    </source>
</evidence>
<evidence type="ECO:0000259" key="1">
    <source>
        <dbReference type="PROSITE" id="PS51340"/>
    </source>
</evidence>
<dbReference type="AlphaFoldDB" id="A0AAN7JG81"/>
<dbReference type="Pfam" id="PF03476">
    <property type="entry name" value="MOSC_N"/>
    <property type="match status" value="1"/>
</dbReference>
<dbReference type="GO" id="GO:0032787">
    <property type="term" value="P:monocarboxylic acid metabolic process"/>
    <property type="evidence" value="ECO:0007669"/>
    <property type="project" value="UniProtKB-ARBA"/>
</dbReference>
<evidence type="ECO:0000313" key="3">
    <source>
        <dbReference type="Proteomes" id="UP001345219"/>
    </source>
</evidence>
<comment type="caution">
    <text evidence="2">The sequence shown here is derived from an EMBL/GenBank/DDBJ whole genome shotgun (WGS) entry which is preliminary data.</text>
</comment>
<dbReference type="EMBL" id="JAXIOK010000023">
    <property type="protein sequence ID" value="KAK4742464.1"/>
    <property type="molecule type" value="Genomic_DNA"/>
</dbReference>
<accession>A0AAN7JG81</accession>
<feature type="domain" description="MOSC" evidence="1">
    <location>
        <begin position="179"/>
        <end position="339"/>
    </location>
</feature>
<reference evidence="2 3" key="1">
    <citation type="journal article" date="2023" name="Hortic Res">
        <title>Pangenome of water caltrop reveals structural variations and asymmetric subgenome divergence after allopolyploidization.</title>
        <authorList>
            <person name="Zhang X."/>
            <person name="Chen Y."/>
            <person name="Wang L."/>
            <person name="Yuan Y."/>
            <person name="Fang M."/>
            <person name="Shi L."/>
            <person name="Lu R."/>
            <person name="Comes H.P."/>
            <person name="Ma Y."/>
            <person name="Chen Y."/>
            <person name="Huang G."/>
            <person name="Zhou Y."/>
            <person name="Zheng Z."/>
            <person name="Qiu Y."/>
        </authorList>
    </citation>
    <scope>NUCLEOTIDE SEQUENCE [LARGE SCALE GENOMIC DNA]</scope>
    <source>
        <tissue evidence="2">Roots</tissue>
    </source>
</reference>
<dbReference type="PANTHER" id="PTHR14237:SF19">
    <property type="entry name" value="MITOCHONDRIAL AMIDOXIME REDUCING COMPONENT 1"/>
    <property type="match status" value="1"/>
</dbReference>
<dbReference type="GO" id="GO:0003824">
    <property type="term" value="F:catalytic activity"/>
    <property type="evidence" value="ECO:0007669"/>
    <property type="project" value="InterPro"/>
</dbReference>
<dbReference type="SUPFAM" id="SSF50800">
    <property type="entry name" value="PK beta-barrel domain-like"/>
    <property type="match status" value="1"/>
</dbReference>
<dbReference type="InterPro" id="IPR005303">
    <property type="entry name" value="MOCOS_middle"/>
</dbReference>
<dbReference type="GO" id="GO:0030170">
    <property type="term" value="F:pyridoxal phosphate binding"/>
    <property type="evidence" value="ECO:0007669"/>
    <property type="project" value="InterPro"/>
</dbReference>